<evidence type="ECO:0000313" key="1">
    <source>
        <dbReference type="EMBL" id="RHN58112.1"/>
    </source>
</evidence>
<dbReference type="Proteomes" id="UP000265566">
    <property type="component" value="Chromosome 5"/>
</dbReference>
<dbReference type="AlphaFoldDB" id="A0A396HXR6"/>
<dbReference type="Gramene" id="rna33721">
    <property type="protein sequence ID" value="RHN58112.1"/>
    <property type="gene ID" value="gene33721"/>
</dbReference>
<reference evidence="1" key="1">
    <citation type="journal article" date="2018" name="Nat. Plants">
        <title>Whole-genome landscape of Medicago truncatula symbiotic genes.</title>
        <authorList>
            <person name="Pecrix Y."/>
            <person name="Gamas P."/>
            <person name="Carrere S."/>
        </authorList>
    </citation>
    <scope>NUCLEOTIDE SEQUENCE</scope>
    <source>
        <tissue evidence="1">Leaves</tissue>
    </source>
</reference>
<protein>
    <submittedName>
        <fullName evidence="1">Uncharacterized protein</fullName>
    </submittedName>
</protein>
<comment type="caution">
    <text evidence="1">The sequence shown here is derived from an EMBL/GenBank/DDBJ whole genome shotgun (WGS) entry which is preliminary data.</text>
</comment>
<accession>A0A396HXR6</accession>
<name>A0A396HXR6_MEDTR</name>
<gene>
    <name evidence="1" type="ORF">MtrunA17_Chr5g0447591</name>
</gene>
<proteinExistence type="predicted"/>
<sequence length="58" mass="7105">MDIWKVRNDRIFSNLVKEFGEIVDEIMVLSWNWAVTRLKSPPCLYYEWCRNPKECLLR</sequence>
<organism evidence="1">
    <name type="scientific">Medicago truncatula</name>
    <name type="common">Barrel medic</name>
    <name type="synonym">Medicago tribuloides</name>
    <dbReference type="NCBI Taxonomy" id="3880"/>
    <lineage>
        <taxon>Eukaryota</taxon>
        <taxon>Viridiplantae</taxon>
        <taxon>Streptophyta</taxon>
        <taxon>Embryophyta</taxon>
        <taxon>Tracheophyta</taxon>
        <taxon>Spermatophyta</taxon>
        <taxon>Magnoliopsida</taxon>
        <taxon>eudicotyledons</taxon>
        <taxon>Gunneridae</taxon>
        <taxon>Pentapetalae</taxon>
        <taxon>rosids</taxon>
        <taxon>fabids</taxon>
        <taxon>Fabales</taxon>
        <taxon>Fabaceae</taxon>
        <taxon>Papilionoideae</taxon>
        <taxon>50 kb inversion clade</taxon>
        <taxon>NPAAA clade</taxon>
        <taxon>Hologalegina</taxon>
        <taxon>IRL clade</taxon>
        <taxon>Trifolieae</taxon>
        <taxon>Medicago</taxon>
    </lineage>
</organism>
<dbReference type="EMBL" id="PSQE01000005">
    <property type="protein sequence ID" value="RHN58112.1"/>
    <property type="molecule type" value="Genomic_DNA"/>
</dbReference>